<dbReference type="PANTHER" id="PTHR45996">
    <property type="entry name" value="AGAP001464-PB"/>
    <property type="match status" value="1"/>
</dbReference>
<dbReference type="SUPFAM" id="SSF47454">
    <property type="entry name" value="A DNA-binding domain in eukaryotic transcription factors"/>
    <property type="match status" value="1"/>
</dbReference>
<dbReference type="PANTHER" id="PTHR45996:SF3">
    <property type="entry name" value="CREB-H TRANSCRIPTION FACTOR HOMOLOG LET-607"/>
    <property type="match status" value="1"/>
</dbReference>
<keyword evidence="2" id="KW-0238">DNA-binding</keyword>
<feature type="domain" description="BZIP" evidence="5">
    <location>
        <begin position="258"/>
        <end position="273"/>
    </location>
</feature>
<dbReference type="InterPro" id="IPR004827">
    <property type="entry name" value="bZIP"/>
</dbReference>
<name>A0A430QPL2_SCHBO</name>
<evidence type="ECO:0000313" key="7">
    <source>
        <dbReference type="Proteomes" id="UP000290809"/>
    </source>
</evidence>
<dbReference type="Proteomes" id="UP000290809">
    <property type="component" value="Unassembled WGS sequence"/>
</dbReference>
<evidence type="ECO:0000256" key="3">
    <source>
        <dbReference type="ARBA" id="ARBA00023163"/>
    </source>
</evidence>
<dbReference type="AlphaFoldDB" id="A0A430QPL2"/>
<keyword evidence="1" id="KW-0805">Transcription regulation</keyword>
<evidence type="ECO:0000256" key="2">
    <source>
        <dbReference type="ARBA" id="ARBA00023125"/>
    </source>
</evidence>
<evidence type="ECO:0000256" key="4">
    <source>
        <dbReference type="ARBA" id="ARBA00023242"/>
    </source>
</evidence>
<keyword evidence="3" id="KW-0804">Transcription</keyword>
<proteinExistence type="predicted"/>
<sequence length="450" mass="51032">MSIKKFNLPDFSYGDEIDYYAVSPTILQLDHQEIVETHHSSGNRLLNGDSVTETATTNSNLDLGLNKEADYLFSFELDTNTLPLELLNKDLDTPDFNWTDLLPDSNELVSLDDINPGNFSKSKQNKNEKVKFTNCQRKSLMNHFNPIPKFSYQEKTIQQQELLYSSSSAHSSSSSVNNHHHCHQLLNSMEINNECDMNDSYKTNKIICLNNEDLLNGKPGECVKLTSEEYKMLQRIGCQLPIKFPLSQTNEKAIRTVRRKIRNKLSAQASRAKRQRSLTIHLRKLRSYINKFMNKRSEKSYLPLFINSNNTEFNHNNNNKVTAKQAAKAAAGGTSLLLMTFMILMWTAVVPIPSVIKTLDTASSMSTKNFFSSFPGRSRMLMSINNPPELYSSSSSSSQDLILNESKTTLSNPDITPENTIQYIVPISKFITPVVSDFLFKIMSLMFNAT</sequence>
<keyword evidence="4" id="KW-0539">Nucleus</keyword>
<comment type="caution">
    <text evidence="6">The sequence shown here is derived from an EMBL/GenBank/DDBJ whole genome shotgun (WGS) entry which is preliminary data.</text>
</comment>
<protein>
    <recommendedName>
        <fullName evidence="5">BZIP domain-containing protein</fullName>
    </recommendedName>
</protein>
<dbReference type="PROSITE" id="PS00036">
    <property type="entry name" value="BZIP_BASIC"/>
    <property type="match status" value="1"/>
</dbReference>
<dbReference type="EMBL" id="QMKO01001491">
    <property type="protein sequence ID" value="RTG89633.1"/>
    <property type="molecule type" value="Genomic_DNA"/>
</dbReference>
<evidence type="ECO:0000259" key="5">
    <source>
        <dbReference type="PROSITE" id="PS00036"/>
    </source>
</evidence>
<reference evidence="6 7" key="1">
    <citation type="journal article" date="2019" name="PLoS Pathog.">
        <title>Genome sequence of the bovine parasite Schistosoma bovis Tanzania.</title>
        <authorList>
            <person name="Oey H."/>
            <person name="Zakrzewski M."/>
            <person name="Gobert G."/>
            <person name="Gravermann K."/>
            <person name="Stoye J."/>
            <person name="Jones M."/>
            <person name="Mcmanus D."/>
            <person name="Krause L."/>
        </authorList>
    </citation>
    <scope>NUCLEOTIDE SEQUENCE [LARGE SCALE GENOMIC DNA]</scope>
    <source>
        <strain evidence="6 7">TAN1997</strain>
    </source>
</reference>
<accession>A0A430QPL2</accession>
<dbReference type="GO" id="GO:0000981">
    <property type="term" value="F:DNA-binding transcription factor activity, RNA polymerase II-specific"/>
    <property type="evidence" value="ECO:0007669"/>
    <property type="project" value="TreeGrafter"/>
</dbReference>
<dbReference type="InterPro" id="IPR051381">
    <property type="entry name" value="CREB_ATF_subfamily"/>
</dbReference>
<gene>
    <name evidence="6" type="ORF">DC041_0006723</name>
</gene>
<organism evidence="6 7">
    <name type="scientific">Schistosoma bovis</name>
    <name type="common">Blood fluke</name>
    <dbReference type="NCBI Taxonomy" id="6184"/>
    <lineage>
        <taxon>Eukaryota</taxon>
        <taxon>Metazoa</taxon>
        <taxon>Spiralia</taxon>
        <taxon>Lophotrochozoa</taxon>
        <taxon>Platyhelminthes</taxon>
        <taxon>Trematoda</taxon>
        <taxon>Digenea</taxon>
        <taxon>Strigeidida</taxon>
        <taxon>Schistosomatoidea</taxon>
        <taxon>Schistosomatidae</taxon>
        <taxon>Schistosoma</taxon>
    </lineage>
</organism>
<dbReference type="InterPro" id="IPR008917">
    <property type="entry name" value="TF_DNA-bd_sf"/>
</dbReference>
<evidence type="ECO:0000313" key="6">
    <source>
        <dbReference type="EMBL" id="RTG89633.1"/>
    </source>
</evidence>
<evidence type="ECO:0000256" key="1">
    <source>
        <dbReference type="ARBA" id="ARBA00023015"/>
    </source>
</evidence>
<dbReference type="GO" id="GO:0000978">
    <property type="term" value="F:RNA polymerase II cis-regulatory region sequence-specific DNA binding"/>
    <property type="evidence" value="ECO:0007669"/>
    <property type="project" value="TreeGrafter"/>
</dbReference>
<dbReference type="STRING" id="6184.A0A430QPL2"/>
<keyword evidence="7" id="KW-1185">Reference proteome</keyword>
<dbReference type="GO" id="GO:0005634">
    <property type="term" value="C:nucleus"/>
    <property type="evidence" value="ECO:0007669"/>
    <property type="project" value="TreeGrafter"/>
</dbReference>